<feature type="region of interest" description="Disordered" evidence="2">
    <location>
        <begin position="25"/>
        <end position="49"/>
    </location>
</feature>
<organism evidence="4">
    <name type="scientific">Mycobacterium xenopi 4042</name>
    <dbReference type="NCBI Taxonomy" id="1299334"/>
    <lineage>
        <taxon>Bacteria</taxon>
        <taxon>Bacillati</taxon>
        <taxon>Actinomycetota</taxon>
        <taxon>Actinomycetes</taxon>
        <taxon>Mycobacteriales</taxon>
        <taxon>Mycobacteriaceae</taxon>
        <taxon>Mycobacterium</taxon>
    </lineage>
</organism>
<keyword evidence="1" id="KW-0378">Hydrolase</keyword>
<dbReference type="PANTHER" id="PTHR43156">
    <property type="entry name" value="STAGE II SPORULATION PROTEIN E-RELATED"/>
    <property type="match status" value="1"/>
</dbReference>
<dbReference type="InterPro" id="IPR001932">
    <property type="entry name" value="PPM-type_phosphatase-like_dom"/>
</dbReference>
<evidence type="ECO:0000256" key="2">
    <source>
        <dbReference type="SAM" id="MobiDB-lite"/>
    </source>
</evidence>
<accession>X8AGJ7</accession>
<feature type="domain" description="PPM-type phosphatase" evidence="3">
    <location>
        <begin position="2"/>
        <end position="99"/>
    </location>
</feature>
<dbReference type="InterPro" id="IPR052016">
    <property type="entry name" value="Bact_Sigma-Reg"/>
</dbReference>
<evidence type="ECO:0000313" key="4">
    <source>
        <dbReference type="EMBL" id="EUA30143.1"/>
    </source>
</evidence>
<name>X8AGJ7_MYCXE</name>
<comment type="caution">
    <text evidence="4">The sequence shown here is derived from an EMBL/GenBank/DDBJ whole genome shotgun (WGS) entry which is preliminary data.</text>
</comment>
<dbReference type="EMBL" id="JAOB01000060">
    <property type="protein sequence ID" value="EUA30143.1"/>
    <property type="molecule type" value="Genomic_DNA"/>
</dbReference>
<dbReference type="InterPro" id="IPR036457">
    <property type="entry name" value="PPM-type-like_dom_sf"/>
</dbReference>
<sequence length="149" mass="15994">MLRYSSAGHMPALFATPDAGQRCWPRPVGAAGGAPRSPRPQASQALPPGSTLIVFTDGLVERKHEPIDAGIARVAKVLTDNMDLPVDHLADAVVRELARQPDTTTTSPWWCTGAPRRRCDSKPVPPQRSWPACGIGSRRGLSRAPSQGR</sequence>
<dbReference type="Gene3D" id="3.60.40.10">
    <property type="entry name" value="PPM-type phosphatase domain"/>
    <property type="match status" value="1"/>
</dbReference>
<gene>
    <name evidence="4" type="ORF">I553_4399</name>
</gene>
<protein>
    <submittedName>
        <fullName evidence="4">Stage II sporulation E family protein</fullName>
    </submittedName>
</protein>
<reference evidence="4" key="1">
    <citation type="submission" date="2014-01" db="EMBL/GenBank/DDBJ databases">
        <authorList>
            <person name="Brown-Elliot B."/>
            <person name="Wallace R."/>
            <person name="Lenaerts A."/>
            <person name="Ordway D."/>
            <person name="DeGroote M.A."/>
            <person name="Parker T."/>
            <person name="Sizemore C."/>
            <person name="Tallon L.J."/>
            <person name="Sadzewicz L.K."/>
            <person name="Sengamalay N."/>
            <person name="Fraser C.M."/>
            <person name="Hine E."/>
            <person name="Shefchek K.A."/>
            <person name="Das S.P."/>
            <person name="Tettelin H."/>
        </authorList>
    </citation>
    <scope>NUCLEOTIDE SEQUENCE [LARGE SCALE GENOMIC DNA]</scope>
    <source>
        <strain evidence="4">4042</strain>
    </source>
</reference>
<dbReference type="PATRIC" id="fig|1299334.3.peg.6077"/>
<feature type="region of interest" description="Disordered" evidence="2">
    <location>
        <begin position="117"/>
        <end position="149"/>
    </location>
</feature>
<dbReference type="GO" id="GO:0016791">
    <property type="term" value="F:phosphatase activity"/>
    <property type="evidence" value="ECO:0007669"/>
    <property type="project" value="TreeGrafter"/>
</dbReference>
<dbReference type="PANTHER" id="PTHR43156:SF2">
    <property type="entry name" value="STAGE II SPORULATION PROTEIN E"/>
    <property type="match status" value="1"/>
</dbReference>
<dbReference type="AlphaFoldDB" id="X8AGJ7"/>
<proteinExistence type="predicted"/>
<evidence type="ECO:0000256" key="1">
    <source>
        <dbReference type="ARBA" id="ARBA00022801"/>
    </source>
</evidence>
<evidence type="ECO:0000259" key="3">
    <source>
        <dbReference type="Pfam" id="PF07228"/>
    </source>
</evidence>
<dbReference type="Pfam" id="PF07228">
    <property type="entry name" value="SpoIIE"/>
    <property type="match status" value="1"/>
</dbReference>